<evidence type="ECO:0000256" key="1">
    <source>
        <dbReference type="ARBA" id="ARBA00004377"/>
    </source>
</evidence>
<evidence type="ECO:0000259" key="11">
    <source>
        <dbReference type="Pfam" id="PF05134"/>
    </source>
</evidence>
<feature type="domain" description="GspL periplasmic" evidence="12">
    <location>
        <begin position="264"/>
        <end position="396"/>
    </location>
</feature>
<name>A0ABZ0CWD0_9BURK</name>
<keyword evidence="14" id="KW-1185">Reference proteome</keyword>
<keyword evidence="8" id="KW-1133">Transmembrane helix</keyword>
<evidence type="ECO:0000256" key="3">
    <source>
        <dbReference type="ARBA" id="ARBA00022448"/>
    </source>
</evidence>
<feature type="domain" description="GspL cytoplasmic actin-ATPase-like" evidence="11">
    <location>
        <begin position="39"/>
        <end position="145"/>
    </location>
</feature>
<dbReference type="InterPro" id="IPR007812">
    <property type="entry name" value="T2SS_protein-GspL"/>
</dbReference>
<evidence type="ECO:0000256" key="10">
    <source>
        <dbReference type="SAM" id="MobiDB-lite"/>
    </source>
</evidence>
<comment type="subcellular location">
    <subcellularLocation>
        <location evidence="1">Cell inner membrane</location>
        <topology evidence="1">Single-pass membrane protein</topology>
    </subcellularLocation>
</comment>
<dbReference type="Pfam" id="PF12693">
    <property type="entry name" value="GspL_C"/>
    <property type="match status" value="1"/>
</dbReference>
<evidence type="ECO:0000256" key="8">
    <source>
        <dbReference type="ARBA" id="ARBA00022989"/>
    </source>
</evidence>
<proteinExistence type="inferred from homology"/>
<dbReference type="Gene3D" id="3.30.420.380">
    <property type="match status" value="1"/>
</dbReference>
<dbReference type="InterPro" id="IPR043129">
    <property type="entry name" value="ATPase_NBD"/>
</dbReference>
<keyword evidence="7" id="KW-0653">Protein transport</keyword>
<dbReference type="InterPro" id="IPR024230">
    <property type="entry name" value="GspL_cyto_dom"/>
</dbReference>
<accession>A0ABZ0CWD0</accession>
<gene>
    <name evidence="13" type="primary">gspL</name>
    <name evidence="13" type="ORF">RXV79_04235</name>
</gene>
<protein>
    <submittedName>
        <fullName evidence="13">Type II secretion system protein GspL</fullName>
    </submittedName>
</protein>
<dbReference type="NCBIfam" id="TIGR01709">
    <property type="entry name" value="typeII_sec_gspL"/>
    <property type="match status" value="1"/>
</dbReference>
<sequence>MSTLVVQIPPRPHLQAREAAPAPEGGLSTEYDYVLTPDGLATSAQGRAPVALVPKAASAVAVLADADVSWHRITLPKAPAARLQAALVGVLEDALLEEASTVHIAVAPGASAGEPTWVAVVDRAWLTAELATLEKANIFIDRVVPMSWPDEPPSGHFAEVGDPSQGATLTWAHPDGVVQMNLQGTLARSLLPNPLPEGARWSATPATAAAAERWLGVPMTVMDWPQRALQASRSLWNLRQFTLARKNRGTRALRDLWRQFLTPAWKPARYGLATLVVVQLIGLNLWAGHQSRTMKAKRDAMVALLKQTHPHVSGVLDAPVQMRRETDTLRAAAGIPGENDLEPMLQAAANAWPGDRPPVDNLRFEQGRLTLSAAGWNPDQIEQFRNQLRPRGWQVDARDGTLTLSRAPAGLAAGRPL</sequence>
<dbReference type="EMBL" id="CP136336">
    <property type="protein sequence ID" value="WOB09271.1"/>
    <property type="molecule type" value="Genomic_DNA"/>
</dbReference>
<evidence type="ECO:0000256" key="2">
    <source>
        <dbReference type="ARBA" id="ARBA00005318"/>
    </source>
</evidence>
<dbReference type="PIRSF" id="PIRSF015761">
    <property type="entry name" value="Protein_L"/>
    <property type="match status" value="1"/>
</dbReference>
<evidence type="ECO:0000256" key="9">
    <source>
        <dbReference type="ARBA" id="ARBA00023136"/>
    </source>
</evidence>
<keyword evidence="5" id="KW-0997">Cell inner membrane</keyword>
<dbReference type="Pfam" id="PF05134">
    <property type="entry name" value="T2SSL"/>
    <property type="match status" value="1"/>
</dbReference>
<evidence type="ECO:0000256" key="4">
    <source>
        <dbReference type="ARBA" id="ARBA00022475"/>
    </source>
</evidence>
<evidence type="ECO:0000256" key="6">
    <source>
        <dbReference type="ARBA" id="ARBA00022692"/>
    </source>
</evidence>
<keyword evidence="4" id="KW-1003">Cell membrane</keyword>
<evidence type="ECO:0000256" key="5">
    <source>
        <dbReference type="ARBA" id="ARBA00022519"/>
    </source>
</evidence>
<feature type="region of interest" description="Disordered" evidence="10">
    <location>
        <begin position="1"/>
        <end position="25"/>
    </location>
</feature>
<keyword evidence="3" id="KW-0813">Transport</keyword>
<evidence type="ECO:0000259" key="12">
    <source>
        <dbReference type="Pfam" id="PF12693"/>
    </source>
</evidence>
<dbReference type="Proteomes" id="UP001303946">
    <property type="component" value="Chromosome"/>
</dbReference>
<keyword evidence="9" id="KW-0472">Membrane</keyword>
<dbReference type="InterPro" id="IPR025691">
    <property type="entry name" value="GspL_pp_dom"/>
</dbReference>
<dbReference type="RefSeq" id="WP_316702227.1">
    <property type="nucleotide sequence ID" value="NZ_CP136336.1"/>
</dbReference>
<evidence type="ECO:0000256" key="7">
    <source>
        <dbReference type="ARBA" id="ARBA00022927"/>
    </source>
</evidence>
<organism evidence="13 14">
    <name type="scientific">Piscinibacter gummiphilus</name>
    <dbReference type="NCBI Taxonomy" id="946333"/>
    <lineage>
        <taxon>Bacteria</taxon>
        <taxon>Pseudomonadati</taxon>
        <taxon>Pseudomonadota</taxon>
        <taxon>Betaproteobacteria</taxon>
        <taxon>Burkholderiales</taxon>
        <taxon>Sphaerotilaceae</taxon>
        <taxon>Piscinibacter</taxon>
    </lineage>
</organism>
<keyword evidence="6" id="KW-0812">Transmembrane</keyword>
<dbReference type="SUPFAM" id="SSF53067">
    <property type="entry name" value="Actin-like ATPase domain"/>
    <property type="match status" value="1"/>
</dbReference>
<reference evidence="13 14" key="1">
    <citation type="submission" date="2023-10" db="EMBL/GenBank/DDBJ databases">
        <title>Bacteria for the degradation of biodegradable plastic PBAT(Polybutylene adipate terephthalate).</title>
        <authorList>
            <person name="Weon H.-Y."/>
            <person name="Yeon J."/>
        </authorList>
    </citation>
    <scope>NUCLEOTIDE SEQUENCE [LARGE SCALE GENOMIC DNA]</scope>
    <source>
        <strain evidence="13 14">SBD 7-3</strain>
    </source>
</reference>
<evidence type="ECO:0000313" key="13">
    <source>
        <dbReference type="EMBL" id="WOB09271.1"/>
    </source>
</evidence>
<evidence type="ECO:0000313" key="14">
    <source>
        <dbReference type="Proteomes" id="UP001303946"/>
    </source>
</evidence>
<comment type="similarity">
    <text evidence="2">Belongs to the GSP L family.</text>
</comment>